<dbReference type="PANTHER" id="PTHR46663">
    <property type="entry name" value="DIGUANYLATE CYCLASE DGCT-RELATED"/>
    <property type="match status" value="1"/>
</dbReference>
<accession>N6XYP9</accession>
<feature type="domain" description="HAMP" evidence="2">
    <location>
        <begin position="184"/>
        <end position="239"/>
    </location>
</feature>
<evidence type="ECO:0000256" key="1">
    <source>
        <dbReference type="SAM" id="Phobius"/>
    </source>
</evidence>
<evidence type="ECO:0000313" key="4">
    <source>
        <dbReference type="EMBL" id="ENO86916.1"/>
    </source>
</evidence>
<comment type="caution">
    <text evidence="4">The sequence shown here is derived from an EMBL/GenBank/DDBJ whole genome shotgun (WGS) entry which is preliminary data.</text>
</comment>
<dbReference type="InterPro" id="IPR043128">
    <property type="entry name" value="Rev_trsase/Diguanyl_cyclase"/>
</dbReference>
<dbReference type="GO" id="GO:0016020">
    <property type="term" value="C:membrane"/>
    <property type="evidence" value="ECO:0007669"/>
    <property type="project" value="InterPro"/>
</dbReference>
<name>N6XYP9_THAL4</name>
<organism evidence="4 5">
    <name type="scientific">Thauera linaloolentis (strain DSM 12138 / JCM 21573 / CCUG 41526 / CIP 105981 / IAM 15112 / NBRC 102519 / 47Lol)</name>
    <dbReference type="NCBI Taxonomy" id="1123367"/>
    <lineage>
        <taxon>Bacteria</taxon>
        <taxon>Pseudomonadati</taxon>
        <taxon>Pseudomonadota</taxon>
        <taxon>Betaproteobacteria</taxon>
        <taxon>Rhodocyclales</taxon>
        <taxon>Zoogloeaceae</taxon>
        <taxon>Thauera</taxon>
    </lineage>
</organism>
<dbReference type="PROSITE" id="PS50885">
    <property type="entry name" value="HAMP"/>
    <property type="match status" value="1"/>
</dbReference>
<dbReference type="Gene3D" id="3.30.70.270">
    <property type="match status" value="1"/>
</dbReference>
<evidence type="ECO:0000313" key="5">
    <source>
        <dbReference type="Proteomes" id="UP000013232"/>
    </source>
</evidence>
<dbReference type="SMART" id="SM00267">
    <property type="entry name" value="GGDEF"/>
    <property type="match status" value="1"/>
</dbReference>
<dbReference type="OrthoDB" id="9812260at2"/>
<keyword evidence="1" id="KW-0472">Membrane</keyword>
<dbReference type="InterPro" id="IPR003660">
    <property type="entry name" value="HAMP_dom"/>
</dbReference>
<keyword evidence="5" id="KW-1185">Reference proteome</keyword>
<dbReference type="InterPro" id="IPR052163">
    <property type="entry name" value="DGC-Regulatory_Protein"/>
</dbReference>
<dbReference type="AlphaFoldDB" id="N6XYP9"/>
<dbReference type="CDD" id="cd01949">
    <property type="entry name" value="GGDEF"/>
    <property type="match status" value="1"/>
</dbReference>
<dbReference type="eggNOG" id="COG2199">
    <property type="taxonomic scope" value="Bacteria"/>
</dbReference>
<dbReference type="InterPro" id="IPR029787">
    <property type="entry name" value="Nucleotide_cyclase"/>
</dbReference>
<dbReference type="NCBIfam" id="TIGR00254">
    <property type="entry name" value="GGDEF"/>
    <property type="match status" value="1"/>
</dbReference>
<keyword evidence="1" id="KW-1133">Transmembrane helix</keyword>
<dbReference type="Pfam" id="PF00990">
    <property type="entry name" value="GGDEF"/>
    <property type="match status" value="1"/>
</dbReference>
<dbReference type="PANTHER" id="PTHR46663:SF4">
    <property type="entry name" value="DIGUANYLATE CYCLASE DGCT-RELATED"/>
    <property type="match status" value="1"/>
</dbReference>
<feature type="transmembrane region" description="Helical" evidence="1">
    <location>
        <begin position="20"/>
        <end position="44"/>
    </location>
</feature>
<feature type="transmembrane region" description="Helical" evidence="1">
    <location>
        <begin position="163"/>
        <end position="182"/>
    </location>
</feature>
<protein>
    <submittedName>
        <fullName evidence="4">Periplasmic/7TM domain sensor diguanylate cyclase</fullName>
    </submittedName>
</protein>
<dbReference type="InterPro" id="IPR000160">
    <property type="entry name" value="GGDEF_dom"/>
</dbReference>
<dbReference type="SUPFAM" id="SSF55073">
    <property type="entry name" value="Nucleotide cyclase"/>
    <property type="match status" value="1"/>
</dbReference>
<sequence length="406" mass="44312">MTPVPDSPPPRPRRPLFRQFVRQLLAPLLLAFVLATLGTVLIAYQTKQGEEIAERERTLETFARSLVKPLWDCDNATASGILDALAHQPAVLAARLDERCQGQHLLAGAAWDETGEGAGKATVGRLPIVYEDERGREFALGELAVAFHPPSIAAVMLEVLWRYLALFSALFGVLLGGTLLIFRRMISEPLARFQAAIRASAGSGDLAPLEEEMHRHNDELGDVMRAYDELMIKLASVIGQLRDNETVLQEAARRDPLTGLGNRLALEEELTRALARARRSGEPGCVLLLDLNRFKPINDTWGHAAGDNVLQETARRLSEALRASDTIVRLGGDEFVVIMENLQDRENLPGLIAKLGEIIARPQPYGEHGLTVGASIGTACFPADGETSAALLAHADRAMYASKRGR</sequence>
<proteinExistence type="predicted"/>
<dbReference type="RefSeq" id="WP_004339403.1">
    <property type="nucleotide sequence ID" value="NZ_AMXE01000046.1"/>
</dbReference>
<dbReference type="Gene3D" id="6.10.340.10">
    <property type="match status" value="1"/>
</dbReference>
<dbReference type="GO" id="GO:0007165">
    <property type="term" value="P:signal transduction"/>
    <property type="evidence" value="ECO:0007669"/>
    <property type="project" value="InterPro"/>
</dbReference>
<dbReference type="Proteomes" id="UP000013232">
    <property type="component" value="Unassembled WGS sequence"/>
</dbReference>
<evidence type="ECO:0000259" key="2">
    <source>
        <dbReference type="PROSITE" id="PS50885"/>
    </source>
</evidence>
<reference evidence="4 5" key="1">
    <citation type="submission" date="2012-09" db="EMBL/GenBank/DDBJ databases">
        <title>Draft Genome Sequences of 6 Strains from Genus Thauera.</title>
        <authorList>
            <person name="Liu B."/>
            <person name="Shapleigh J.P."/>
            <person name="Frostegard A.H."/>
        </authorList>
    </citation>
    <scope>NUCLEOTIDE SEQUENCE [LARGE SCALE GENOMIC DNA]</scope>
    <source>
        <strain evidence="5">47Lol / DSM 12138</strain>
    </source>
</reference>
<dbReference type="STRING" id="1123367.GCA_000621305_02810"/>
<keyword evidence="1" id="KW-0812">Transmembrane</keyword>
<feature type="domain" description="GGDEF" evidence="3">
    <location>
        <begin position="282"/>
        <end position="406"/>
    </location>
</feature>
<evidence type="ECO:0000259" key="3">
    <source>
        <dbReference type="PROSITE" id="PS50887"/>
    </source>
</evidence>
<dbReference type="PROSITE" id="PS50887">
    <property type="entry name" value="GGDEF"/>
    <property type="match status" value="1"/>
</dbReference>
<dbReference type="EMBL" id="AMXE01000046">
    <property type="protein sequence ID" value="ENO86916.1"/>
    <property type="molecule type" value="Genomic_DNA"/>
</dbReference>
<gene>
    <name evidence="4" type="ORF">C666_12160</name>
</gene>